<dbReference type="Gene3D" id="2.60.120.200">
    <property type="match status" value="1"/>
</dbReference>
<dbReference type="AlphaFoldDB" id="X1FMQ5"/>
<name>X1FMQ5_9ZZZZ</name>
<reference evidence="4" key="1">
    <citation type="journal article" date="2014" name="Front. Microbiol.">
        <title>High frequency of phylogenetically diverse reductive dehalogenase-homologous genes in deep subseafloor sedimentary metagenomes.</title>
        <authorList>
            <person name="Kawai M."/>
            <person name="Futagami T."/>
            <person name="Toyoda A."/>
            <person name="Takaki Y."/>
            <person name="Nishi S."/>
            <person name="Hori S."/>
            <person name="Arai W."/>
            <person name="Tsubouchi T."/>
            <person name="Morono Y."/>
            <person name="Uchiyama I."/>
            <person name="Ito T."/>
            <person name="Fujiyama A."/>
            <person name="Inagaki F."/>
            <person name="Takami H."/>
        </authorList>
    </citation>
    <scope>NUCLEOTIDE SEQUENCE</scope>
    <source>
        <strain evidence="4">Expedition CK06-06</strain>
    </source>
</reference>
<gene>
    <name evidence="4" type="ORF">S03H2_12258</name>
</gene>
<proteinExistence type="predicted"/>
<dbReference type="EMBL" id="BARU01006240">
    <property type="protein sequence ID" value="GAH46262.1"/>
    <property type="molecule type" value="Genomic_DNA"/>
</dbReference>
<evidence type="ECO:0000313" key="4">
    <source>
        <dbReference type="EMBL" id="GAH46262.1"/>
    </source>
</evidence>
<dbReference type="InterPro" id="IPR013320">
    <property type="entry name" value="ConA-like_dom_sf"/>
</dbReference>
<protein>
    <recommendedName>
        <fullName evidence="3">LamG-like jellyroll fold domain-containing protein</fullName>
    </recommendedName>
</protein>
<sequence length="274" mass="29926">DKVSADGVIVDVDLTTTGKVTLCGWFKRTAASGTSYQGFCVDASADNYLLISFGDTFVRAEMKGGGGTRPIVTDSTDYSGEWVHVCVVKDGEDLELFVNGVSKGKDNTTGLSANIVVTSFDIGWAISNTYAFDGLIDEVRIYNRALAISEIKALASLKGKDHVEDFSISLGGASPTPNPIGGTWGAILLNENGIFHPQHPTSGYIDWIKTGRKVRISVGATYDGVDYYWQRIIGYMDEPKFSIPDYRVTISGQDYMKRLEDGEFQELDTTFPNH</sequence>
<keyword evidence="2" id="KW-1015">Disulfide bond</keyword>
<keyword evidence="1" id="KW-0732">Signal</keyword>
<feature type="non-terminal residue" evidence="4">
    <location>
        <position position="1"/>
    </location>
</feature>
<comment type="caution">
    <text evidence="4">The sequence shown here is derived from an EMBL/GenBank/DDBJ whole genome shotgun (WGS) entry which is preliminary data.</text>
</comment>
<dbReference type="Pfam" id="PF13385">
    <property type="entry name" value="Laminin_G_3"/>
    <property type="match status" value="1"/>
</dbReference>
<dbReference type="SMART" id="SM00560">
    <property type="entry name" value="LamGL"/>
    <property type="match status" value="1"/>
</dbReference>
<evidence type="ECO:0000256" key="1">
    <source>
        <dbReference type="ARBA" id="ARBA00022729"/>
    </source>
</evidence>
<evidence type="ECO:0000259" key="3">
    <source>
        <dbReference type="SMART" id="SM00560"/>
    </source>
</evidence>
<organism evidence="4">
    <name type="scientific">marine sediment metagenome</name>
    <dbReference type="NCBI Taxonomy" id="412755"/>
    <lineage>
        <taxon>unclassified sequences</taxon>
        <taxon>metagenomes</taxon>
        <taxon>ecological metagenomes</taxon>
    </lineage>
</organism>
<evidence type="ECO:0000256" key="2">
    <source>
        <dbReference type="ARBA" id="ARBA00023157"/>
    </source>
</evidence>
<accession>X1FMQ5</accession>
<feature type="domain" description="LamG-like jellyroll fold" evidence="3">
    <location>
        <begin position="18"/>
        <end position="149"/>
    </location>
</feature>
<dbReference type="SUPFAM" id="SSF49899">
    <property type="entry name" value="Concanavalin A-like lectins/glucanases"/>
    <property type="match status" value="1"/>
</dbReference>
<dbReference type="InterPro" id="IPR006558">
    <property type="entry name" value="LamG-like"/>
</dbReference>